<dbReference type="OrthoDB" id="5679339at2"/>
<evidence type="ECO:0000313" key="2">
    <source>
        <dbReference type="EMBL" id="MWV70164.1"/>
    </source>
</evidence>
<evidence type="ECO:0000313" key="5">
    <source>
        <dbReference type="Proteomes" id="UP000477070"/>
    </source>
</evidence>
<reference evidence="3" key="3">
    <citation type="submission" date="2018-04" db="EMBL/GenBank/DDBJ databases">
        <authorList>
            <person name="Sheh A."/>
            <person name="Shen Z."/>
            <person name="Mannion A.J."/>
            <person name="Fox J.G."/>
        </authorList>
    </citation>
    <scope>NUCLEOTIDE SEQUENCE</scope>
    <source>
        <strain evidence="3">MIT 97-6194</strain>
    </source>
</reference>
<dbReference type="RefSeq" id="WP_034570316.1">
    <property type="nucleotide sequence ID" value="NZ_JRMP02000012.1"/>
</dbReference>
<organism evidence="3 4">
    <name type="scientific">Helicobacter saguini</name>
    <dbReference type="NCBI Taxonomy" id="1548018"/>
    <lineage>
        <taxon>Bacteria</taxon>
        <taxon>Pseudomonadati</taxon>
        <taxon>Campylobacterota</taxon>
        <taxon>Epsilonproteobacteria</taxon>
        <taxon>Campylobacterales</taxon>
        <taxon>Helicobacteraceae</taxon>
        <taxon>Helicobacter</taxon>
    </lineage>
</organism>
<dbReference type="Proteomes" id="UP000477070">
    <property type="component" value="Unassembled WGS sequence"/>
</dbReference>
<feature type="domain" description="HTH cro/C1-type" evidence="1">
    <location>
        <begin position="35"/>
        <end position="93"/>
    </location>
</feature>
<dbReference type="CDD" id="cd00093">
    <property type="entry name" value="HTH_XRE"/>
    <property type="match status" value="1"/>
</dbReference>
<reference evidence="3 4" key="2">
    <citation type="journal article" date="2016" name="Infect. Immun.">
        <title>Helicobacter saguini, a Novel Helicobacter Isolated from Cotton-Top Tamarins with Ulcerative Colitis, Has Proinflammatory Properties and Induces Typhlocolitis and Dysplasia in Gnotobiotic IL-10-/- Mice.</title>
        <authorList>
            <person name="Shen Z."/>
            <person name="Mannion A."/>
            <person name="Whary M.T."/>
            <person name="Muthupalani S."/>
            <person name="Sheh A."/>
            <person name="Feng Y."/>
            <person name="Gong G."/>
            <person name="Vandamme P."/>
            <person name="Holcombe H.R."/>
            <person name="Paster B.J."/>
            <person name="Fox J.G."/>
        </authorList>
    </citation>
    <scope>NUCLEOTIDE SEQUENCE [LARGE SCALE GENOMIC DNA]</scope>
    <source>
        <strain evidence="3 4">MIT 97-6194</strain>
    </source>
</reference>
<reference evidence="2 5" key="4">
    <citation type="submission" date="2019-12" db="EMBL/GenBank/DDBJ databases">
        <title>Multi-Generational Helicobacter saguini Isolates.</title>
        <authorList>
            <person name="Mannion A."/>
            <person name="Shen Z."/>
            <person name="Fox J.G."/>
        </authorList>
    </citation>
    <scope>NUCLEOTIDE SEQUENCE [LARGE SCALE GENOMIC DNA]</scope>
    <source>
        <strain evidence="2">16-048</strain>
        <strain evidence="5">16-048 (F4)</strain>
    </source>
</reference>
<dbReference type="EMBL" id="QBIU01000002">
    <property type="protein sequence ID" value="MWV70164.1"/>
    <property type="molecule type" value="Genomic_DNA"/>
</dbReference>
<evidence type="ECO:0000313" key="3">
    <source>
        <dbReference type="EMBL" id="TLD93712.1"/>
    </source>
</evidence>
<evidence type="ECO:0000259" key="1">
    <source>
        <dbReference type="PROSITE" id="PS50943"/>
    </source>
</evidence>
<proteinExistence type="predicted"/>
<protein>
    <submittedName>
        <fullName evidence="2">Helix-turn-helix domain-containing protein</fullName>
    </submittedName>
    <submittedName>
        <fullName evidence="3">XRE family transcriptional regulator</fullName>
    </submittedName>
</protein>
<name>A0A099B6G5_9HELI</name>
<dbReference type="InterPro" id="IPR010982">
    <property type="entry name" value="Lambda_DNA-bd_dom_sf"/>
</dbReference>
<keyword evidence="4" id="KW-1185">Reference proteome</keyword>
<evidence type="ECO:0000313" key="4">
    <source>
        <dbReference type="Proteomes" id="UP000029714"/>
    </source>
</evidence>
<dbReference type="PROSITE" id="PS50943">
    <property type="entry name" value="HTH_CROC1"/>
    <property type="match status" value="1"/>
</dbReference>
<dbReference type="GO" id="GO:0003677">
    <property type="term" value="F:DNA binding"/>
    <property type="evidence" value="ECO:0007669"/>
    <property type="project" value="InterPro"/>
</dbReference>
<dbReference type="Pfam" id="PF01381">
    <property type="entry name" value="HTH_3"/>
    <property type="match status" value="1"/>
</dbReference>
<comment type="caution">
    <text evidence="3">The sequence shown here is derived from an EMBL/GenBank/DDBJ whole genome shotgun (WGS) entry which is preliminary data.</text>
</comment>
<sequence>MRKDFKEFKKEALKKPEVKAIYDSLSDEFELKSKLISLRKAANMTQEEIAKKMNTTKSSISRLESLNAKNSPSFATLKAYANALGKKLRVEFV</sequence>
<gene>
    <name evidence="2" type="ORF">DCO61_09180</name>
    <name evidence="3" type="ORF">LS64_007925</name>
</gene>
<dbReference type="EMBL" id="JRMP02000012">
    <property type="protein sequence ID" value="TLD93712.1"/>
    <property type="molecule type" value="Genomic_DNA"/>
</dbReference>
<dbReference type="AlphaFoldDB" id="A0A099B6G5"/>
<dbReference type="STRING" id="1548018.LS64_02815"/>
<dbReference type="Proteomes" id="UP000029714">
    <property type="component" value="Unassembled WGS sequence"/>
</dbReference>
<reference evidence="3 4" key="1">
    <citation type="journal article" date="2014" name="Genome Announc.">
        <title>Draft genome sequences of eight enterohepatic helicobacter species isolated from both laboratory and wild rodents.</title>
        <authorList>
            <person name="Sheh A."/>
            <person name="Shen Z."/>
            <person name="Fox J.G."/>
        </authorList>
    </citation>
    <scope>NUCLEOTIDE SEQUENCE [LARGE SCALE GENOMIC DNA]</scope>
    <source>
        <strain evidence="3 4">MIT 97-6194</strain>
    </source>
</reference>
<dbReference type="SMART" id="SM00530">
    <property type="entry name" value="HTH_XRE"/>
    <property type="match status" value="1"/>
</dbReference>
<dbReference type="InterPro" id="IPR001387">
    <property type="entry name" value="Cro/C1-type_HTH"/>
</dbReference>
<dbReference type="SUPFAM" id="SSF47413">
    <property type="entry name" value="lambda repressor-like DNA-binding domains"/>
    <property type="match status" value="1"/>
</dbReference>
<dbReference type="Gene3D" id="1.10.260.40">
    <property type="entry name" value="lambda repressor-like DNA-binding domains"/>
    <property type="match status" value="1"/>
</dbReference>
<accession>A0A099B6G5</accession>